<reference evidence="1" key="1">
    <citation type="journal article" date="2016" name="Sci. Rep.">
        <title>Molecular characterization of firefly nuptial gifts: a multi-omics approach sheds light on postcopulatory sexual selection.</title>
        <authorList>
            <person name="Al-Wathiqui N."/>
            <person name="Fallon T.R."/>
            <person name="South A."/>
            <person name="Weng J.K."/>
            <person name="Lewis S.M."/>
        </authorList>
    </citation>
    <scope>NUCLEOTIDE SEQUENCE</scope>
</reference>
<protein>
    <submittedName>
        <fullName evidence="1">Uncharacterized protein</fullName>
    </submittedName>
</protein>
<accession>A0A1Y1LEY3</accession>
<dbReference type="EMBL" id="GEZM01057611">
    <property type="protein sequence ID" value="JAV72222.1"/>
    <property type="molecule type" value="Transcribed_RNA"/>
</dbReference>
<evidence type="ECO:0000313" key="1">
    <source>
        <dbReference type="EMBL" id="JAV72222.1"/>
    </source>
</evidence>
<sequence length="114" mass="12534">MVVVKNVTIQTVASHLLNAQYFFSETNWISIDLSATTIMLAKTHLGRLSKTGPIQSNTARMITHDTTEASCVTPPTVCWIMVRESEAVIGMHEKNEPKKLLKLSASSSWLASTS</sequence>
<organism evidence="1">
    <name type="scientific">Photinus pyralis</name>
    <name type="common">Common eastern firefly</name>
    <name type="synonym">Lampyris pyralis</name>
    <dbReference type="NCBI Taxonomy" id="7054"/>
    <lineage>
        <taxon>Eukaryota</taxon>
        <taxon>Metazoa</taxon>
        <taxon>Ecdysozoa</taxon>
        <taxon>Arthropoda</taxon>
        <taxon>Hexapoda</taxon>
        <taxon>Insecta</taxon>
        <taxon>Pterygota</taxon>
        <taxon>Neoptera</taxon>
        <taxon>Endopterygota</taxon>
        <taxon>Coleoptera</taxon>
        <taxon>Polyphaga</taxon>
        <taxon>Elateriformia</taxon>
        <taxon>Elateroidea</taxon>
        <taxon>Lampyridae</taxon>
        <taxon>Lampyrinae</taxon>
        <taxon>Photinus</taxon>
    </lineage>
</organism>
<name>A0A1Y1LEY3_PHOPY</name>
<dbReference type="EMBL" id="GEZM01057612">
    <property type="protein sequence ID" value="JAV72220.1"/>
    <property type="molecule type" value="Transcribed_RNA"/>
</dbReference>
<proteinExistence type="predicted"/>
<dbReference type="AlphaFoldDB" id="A0A1Y1LEY3"/>